<feature type="domain" description="Glycosyltransferase 2-like" evidence="7">
    <location>
        <begin position="7"/>
        <end position="169"/>
    </location>
</feature>
<comment type="caution">
    <text evidence="8">The sequence shown here is derived from an EMBL/GenBank/DDBJ whole genome shotgun (WGS) entry which is preliminary data.</text>
</comment>
<evidence type="ECO:0000313" key="9">
    <source>
        <dbReference type="Proteomes" id="UP000712007"/>
    </source>
</evidence>
<evidence type="ECO:0000259" key="7">
    <source>
        <dbReference type="Pfam" id="PF00535"/>
    </source>
</evidence>
<dbReference type="InterPro" id="IPR029044">
    <property type="entry name" value="Nucleotide-diphossugar_trans"/>
</dbReference>
<sequence>MSDIKFSIIVPVYNRPDEMDELLCSLECQEDKDFEVIVMEEPSQNQCGSVCLKYRERGLDVKHFTLHTGRSERRNEGMRRAGGNYFLLFDSDCILPPHYIKTVRRALTDSYVDCFGGPDAADGTFLDIQMAVNYSMTSFMTTGGIRGGMKNVDKFLPRAFNMGFSREVFAKTEGYREMIGEDIDLSLRIKEAGFSVRLIKEAFVYHKRRLDLRKFYRQVNTFGKARVLLARLHPGSLKVAHLFPACFAVGNMLLVLLAAFTCQWLWLLPLIVYVVAIFTESYVKNRRFRVAALSVLTSYAQMFGYGLGFMDELFTHKASKVAAEQMYRQ</sequence>
<reference evidence="8" key="1">
    <citation type="submission" date="2020-10" db="EMBL/GenBank/DDBJ databases">
        <authorList>
            <person name="Gilroy R."/>
        </authorList>
    </citation>
    <scope>NUCLEOTIDE SEQUENCE</scope>
    <source>
        <strain evidence="8">3924</strain>
    </source>
</reference>
<organism evidence="8 9">
    <name type="scientific">Candidatus Aphodosoma intestinipullorum</name>
    <dbReference type="NCBI Taxonomy" id="2840674"/>
    <lineage>
        <taxon>Bacteria</taxon>
        <taxon>Pseudomonadati</taxon>
        <taxon>Bacteroidota</taxon>
        <taxon>Bacteroidia</taxon>
        <taxon>Bacteroidales</taxon>
        <taxon>Candidatus Aphodosoma</taxon>
    </lineage>
</organism>
<keyword evidence="3" id="KW-0328">Glycosyltransferase</keyword>
<gene>
    <name evidence="8" type="ORF">IAC51_01050</name>
</gene>
<feature type="transmembrane region" description="Helical" evidence="6">
    <location>
        <begin position="290"/>
        <end position="310"/>
    </location>
</feature>
<dbReference type="SUPFAM" id="SSF53448">
    <property type="entry name" value="Nucleotide-diphospho-sugar transferases"/>
    <property type="match status" value="1"/>
</dbReference>
<dbReference type="AlphaFoldDB" id="A0A940DHZ0"/>
<evidence type="ECO:0000256" key="2">
    <source>
        <dbReference type="ARBA" id="ARBA00022475"/>
    </source>
</evidence>
<protein>
    <submittedName>
        <fullName evidence="8">Glycosyltransferase</fullName>
    </submittedName>
</protein>
<feature type="transmembrane region" description="Helical" evidence="6">
    <location>
        <begin position="264"/>
        <end position="283"/>
    </location>
</feature>
<reference evidence="8" key="2">
    <citation type="journal article" date="2021" name="PeerJ">
        <title>Extensive microbial diversity within the chicken gut microbiome revealed by metagenomics and culture.</title>
        <authorList>
            <person name="Gilroy R."/>
            <person name="Ravi A."/>
            <person name="Getino M."/>
            <person name="Pursley I."/>
            <person name="Horton D.L."/>
            <person name="Alikhan N.F."/>
            <person name="Baker D."/>
            <person name="Gharbi K."/>
            <person name="Hall N."/>
            <person name="Watson M."/>
            <person name="Adriaenssens E.M."/>
            <person name="Foster-Nyarko E."/>
            <person name="Jarju S."/>
            <person name="Secka A."/>
            <person name="Antonio M."/>
            <person name="Oren A."/>
            <person name="Chaudhuri R.R."/>
            <person name="La Ragione R."/>
            <person name="Hildebrand F."/>
            <person name="Pallen M.J."/>
        </authorList>
    </citation>
    <scope>NUCLEOTIDE SEQUENCE</scope>
    <source>
        <strain evidence="8">3924</strain>
    </source>
</reference>
<evidence type="ECO:0000256" key="5">
    <source>
        <dbReference type="ARBA" id="ARBA00023136"/>
    </source>
</evidence>
<dbReference type="GO" id="GO:0005886">
    <property type="term" value="C:plasma membrane"/>
    <property type="evidence" value="ECO:0007669"/>
    <property type="project" value="UniProtKB-SubCell"/>
</dbReference>
<keyword evidence="6" id="KW-0812">Transmembrane</keyword>
<dbReference type="PANTHER" id="PTHR43646">
    <property type="entry name" value="GLYCOSYLTRANSFERASE"/>
    <property type="match status" value="1"/>
</dbReference>
<comment type="subcellular location">
    <subcellularLocation>
        <location evidence="1">Cell membrane</location>
    </subcellularLocation>
</comment>
<keyword evidence="6" id="KW-1133">Transmembrane helix</keyword>
<evidence type="ECO:0000256" key="6">
    <source>
        <dbReference type="SAM" id="Phobius"/>
    </source>
</evidence>
<dbReference type="Pfam" id="PF00535">
    <property type="entry name" value="Glycos_transf_2"/>
    <property type="match status" value="1"/>
</dbReference>
<dbReference type="EMBL" id="JADIMV010000020">
    <property type="protein sequence ID" value="MBO8439219.1"/>
    <property type="molecule type" value="Genomic_DNA"/>
</dbReference>
<name>A0A940DHZ0_9BACT</name>
<dbReference type="InterPro" id="IPR001173">
    <property type="entry name" value="Glyco_trans_2-like"/>
</dbReference>
<proteinExistence type="predicted"/>
<keyword evidence="4" id="KW-0808">Transferase</keyword>
<keyword evidence="5 6" id="KW-0472">Membrane</keyword>
<accession>A0A940DHZ0</accession>
<evidence type="ECO:0000256" key="4">
    <source>
        <dbReference type="ARBA" id="ARBA00022679"/>
    </source>
</evidence>
<dbReference type="GO" id="GO:0016757">
    <property type="term" value="F:glycosyltransferase activity"/>
    <property type="evidence" value="ECO:0007669"/>
    <property type="project" value="UniProtKB-KW"/>
</dbReference>
<dbReference type="PANTHER" id="PTHR43646:SF2">
    <property type="entry name" value="GLYCOSYLTRANSFERASE 2-LIKE DOMAIN-CONTAINING PROTEIN"/>
    <property type="match status" value="1"/>
</dbReference>
<dbReference type="Proteomes" id="UP000712007">
    <property type="component" value="Unassembled WGS sequence"/>
</dbReference>
<evidence type="ECO:0000313" key="8">
    <source>
        <dbReference type="EMBL" id="MBO8439219.1"/>
    </source>
</evidence>
<keyword evidence="2" id="KW-1003">Cell membrane</keyword>
<evidence type="ECO:0000256" key="1">
    <source>
        <dbReference type="ARBA" id="ARBA00004236"/>
    </source>
</evidence>
<dbReference type="Gene3D" id="3.90.550.10">
    <property type="entry name" value="Spore Coat Polysaccharide Biosynthesis Protein SpsA, Chain A"/>
    <property type="match status" value="1"/>
</dbReference>
<evidence type="ECO:0000256" key="3">
    <source>
        <dbReference type="ARBA" id="ARBA00022676"/>
    </source>
</evidence>